<proteinExistence type="inferred from homology"/>
<evidence type="ECO:0000313" key="6">
    <source>
        <dbReference type="Proteomes" id="UP000631114"/>
    </source>
</evidence>
<gene>
    <name evidence="5" type="ORF">IFM89_005492</name>
</gene>
<evidence type="ECO:0000256" key="4">
    <source>
        <dbReference type="ARBA" id="ARBA00023242"/>
    </source>
</evidence>
<comment type="caution">
    <text evidence="5">The sequence shown here is derived from an EMBL/GenBank/DDBJ whole genome shotgun (WGS) entry which is preliminary data.</text>
</comment>
<comment type="similarity">
    <text evidence="2">Belongs to the UTP11 family.</text>
</comment>
<dbReference type="GO" id="GO:0032040">
    <property type="term" value="C:small-subunit processome"/>
    <property type="evidence" value="ECO:0007669"/>
    <property type="project" value="InterPro"/>
</dbReference>
<evidence type="ECO:0000256" key="1">
    <source>
        <dbReference type="ARBA" id="ARBA00004604"/>
    </source>
</evidence>
<keyword evidence="4" id="KW-0539">Nucleus</keyword>
<protein>
    <submittedName>
        <fullName evidence="5">Uncharacterized protein</fullName>
    </submittedName>
</protein>
<name>A0A835LYJ9_9MAGN</name>
<keyword evidence="3" id="KW-0698">rRNA processing</keyword>
<keyword evidence="6" id="KW-1185">Reference proteome</keyword>
<accession>A0A835LYJ9</accession>
<evidence type="ECO:0000256" key="3">
    <source>
        <dbReference type="ARBA" id="ARBA00022552"/>
    </source>
</evidence>
<dbReference type="Proteomes" id="UP000631114">
    <property type="component" value="Unassembled WGS sequence"/>
</dbReference>
<dbReference type="PANTHER" id="PTHR12838">
    <property type="entry name" value="U3 SMALL NUCLEOLAR RNA-ASSOCIATED PROTEIN 11"/>
    <property type="match status" value="1"/>
</dbReference>
<dbReference type="GO" id="GO:0006364">
    <property type="term" value="P:rRNA processing"/>
    <property type="evidence" value="ECO:0007669"/>
    <property type="project" value="UniProtKB-KW"/>
</dbReference>
<dbReference type="PANTHER" id="PTHR12838:SF0">
    <property type="entry name" value="U3 SMALL NUCLEOLAR RNA-ASSOCIATED PROTEIN 11-RELATED"/>
    <property type="match status" value="1"/>
</dbReference>
<dbReference type="OrthoDB" id="29058at2759"/>
<dbReference type="EMBL" id="JADFTS010000003">
    <property type="protein sequence ID" value="KAF9613058.1"/>
    <property type="molecule type" value="Genomic_DNA"/>
</dbReference>
<evidence type="ECO:0000256" key="2">
    <source>
        <dbReference type="ARBA" id="ARBA00008105"/>
    </source>
</evidence>
<dbReference type="AlphaFoldDB" id="A0A835LYJ9"/>
<dbReference type="Pfam" id="PF03998">
    <property type="entry name" value="Utp11"/>
    <property type="match status" value="1"/>
</dbReference>
<evidence type="ECO:0000313" key="5">
    <source>
        <dbReference type="EMBL" id="KAF9613058.1"/>
    </source>
</evidence>
<reference evidence="5 6" key="1">
    <citation type="submission" date="2020-10" db="EMBL/GenBank/DDBJ databases">
        <title>The Coptis chinensis genome and diversification of protoberbering-type alkaloids.</title>
        <authorList>
            <person name="Wang B."/>
            <person name="Shu S."/>
            <person name="Song C."/>
            <person name="Liu Y."/>
        </authorList>
    </citation>
    <scope>NUCLEOTIDE SEQUENCE [LARGE SCALE GENOMIC DNA]</scope>
    <source>
        <strain evidence="5">HL-2020</strain>
        <tissue evidence="5">Leaf</tissue>
    </source>
</reference>
<organism evidence="5 6">
    <name type="scientific">Coptis chinensis</name>
    <dbReference type="NCBI Taxonomy" id="261450"/>
    <lineage>
        <taxon>Eukaryota</taxon>
        <taxon>Viridiplantae</taxon>
        <taxon>Streptophyta</taxon>
        <taxon>Embryophyta</taxon>
        <taxon>Tracheophyta</taxon>
        <taxon>Spermatophyta</taxon>
        <taxon>Magnoliopsida</taxon>
        <taxon>Ranunculales</taxon>
        <taxon>Ranunculaceae</taxon>
        <taxon>Coptidoideae</taxon>
        <taxon>Coptis</taxon>
    </lineage>
</organism>
<dbReference type="InterPro" id="IPR007144">
    <property type="entry name" value="SSU_processome_Utp11"/>
</dbReference>
<sequence>MCTVVIVDPYSLDIVRTVFHGSLSIGELKFMAAIPSGKYIIYDIMTDLQKLKEKASFRNLDEFYFGFWLVVQKLKEKASFRNSDEFYYKMIKSKTKIEKLNSMLHSLDNQLTNKHIYYAEDSTSVMLGTDDMRSDGPSRL</sequence>
<comment type="subcellular location">
    <subcellularLocation>
        <location evidence="1">Nucleus</location>
        <location evidence="1">Nucleolus</location>
    </subcellularLocation>
</comment>